<evidence type="ECO:0000259" key="1">
    <source>
        <dbReference type="Pfam" id="PF13401"/>
    </source>
</evidence>
<dbReference type="Pfam" id="PF13401">
    <property type="entry name" value="AAA_22"/>
    <property type="match status" value="1"/>
</dbReference>
<sequence length="337" mass="38499">MKGLLSKQPNFVHTRNTDKITRSAYQAVKNNSWLAVTGEVGMGKTFLYNSLVEFFSSQPNRYILVHAGPAWESALCGISIPFVMKHMIRTIRPGEQIPGNLNERYFRLREHLIWANSIGRKVVLVIDEAQALRISGLRDLKKIWEIASGEFDHLFSIIMFLKPETKISAIFAGPEIGHRVTSSYMAPLERSELLKIAEEGFGIKFERGKAGETTRDLFVRGCRWQTPLAVKHMIEGLVFAYPEIQSDRTVRETHVRNVLSDGYTKIMQRLRISLREIKEGIRLRHKKLLDNGTIQAALKGEDTVSPEIVSVVRSELVNRIREKTKKYDESIFSEIES</sequence>
<dbReference type="SUPFAM" id="SSF52540">
    <property type="entry name" value="P-loop containing nucleoside triphosphate hydrolases"/>
    <property type="match status" value="1"/>
</dbReference>
<reference evidence="2 3" key="1">
    <citation type="submission" date="2012-08" db="EMBL/GenBank/DDBJ databases">
        <authorList>
            <person name="Harkins D.M."/>
            <person name="Durkin A.S."/>
            <person name="Selengut J.D."/>
            <person name="Sanka R."/>
            <person name="DePew J."/>
            <person name="Purushe J."/>
            <person name="Matthias M.A."/>
            <person name="Vinetz J.M."/>
            <person name="Sutton G.G."/>
            <person name="Nelson W.C."/>
            <person name="Fouts D.E."/>
        </authorList>
    </citation>
    <scope>NUCLEOTIDE SEQUENCE [LARGE SCALE GENOMIC DNA]</scope>
    <source>
        <strain evidence="2 3">MMD4847</strain>
    </source>
</reference>
<dbReference type="EMBL" id="AHOM02000004">
    <property type="protein sequence ID" value="EJZ42575.1"/>
    <property type="molecule type" value="Genomic_DNA"/>
</dbReference>
<gene>
    <name evidence="2" type="ORF">LEP1GSC178_3578</name>
</gene>
<evidence type="ECO:0000313" key="3">
    <source>
        <dbReference type="Proteomes" id="UP000018720"/>
    </source>
</evidence>
<name>A0ABN0HAG7_9LEPT</name>
<dbReference type="RefSeq" id="WP_008589806.1">
    <property type="nucleotide sequence ID" value="NZ_AHOM02000004.1"/>
</dbReference>
<protein>
    <submittedName>
        <fullName evidence="2">AAA domain protein</fullName>
    </submittedName>
</protein>
<proteinExistence type="predicted"/>
<dbReference type="Proteomes" id="UP000018720">
    <property type="component" value="Unassembled WGS sequence"/>
</dbReference>
<keyword evidence="3" id="KW-1185">Reference proteome</keyword>
<dbReference type="Gene3D" id="3.40.50.300">
    <property type="entry name" value="P-loop containing nucleotide triphosphate hydrolases"/>
    <property type="match status" value="1"/>
</dbReference>
<accession>A0ABN0HAG7</accession>
<dbReference type="InterPro" id="IPR027417">
    <property type="entry name" value="P-loop_NTPase"/>
</dbReference>
<evidence type="ECO:0000313" key="2">
    <source>
        <dbReference type="EMBL" id="EJZ42575.1"/>
    </source>
</evidence>
<feature type="domain" description="ORC1/DEAH AAA+ ATPase" evidence="1">
    <location>
        <begin position="31"/>
        <end position="164"/>
    </location>
</feature>
<dbReference type="InterPro" id="IPR049945">
    <property type="entry name" value="AAA_22"/>
</dbReference>
<organism evidence="2 3">
    <name type="scientific">Leptospira licerasiae str. MMD4847</name>
    <dbReference type="NCBI Taxonomy" id="1049971"/>
    <lineage>
        <taxon>Bacteria</taxon>
        <taxon>Pseudomonadati</taxon>
        <taxon>Spirochaetota</taxon>
        <taxon>Spirochaetia</taxon>
        <taxon>Leptospirales</taxon>
        <taxon>Leptospiraceae</taxon>
        <taxon>Leptospira</taxon>
    </lineage>
</organism>
<comment type="caution">
    <text evidence="2">The sequence shown here is derived from an EMBL/GenBank/DDBJ whole genome shotgun (WGS) entry which is preliminary data.</text>
</comment>